<dbReference type="PANTHER" id="PTHR10265:SF45">
    <property type="entry name" value="DACAPO"/>
    <property type="match status" value="1"/>
</dbReference>
<accession>A0AAV2RJC7</accession>
<dbReference type="EMBL" id="CAXKWB010025434">
    <property type="protein sequence ID" value="CAL4128167.1"/>
    <property type="molecule type" value="Genomic_DNA"/>
</dbReference>
<evidence type="ECO:0000256" key="6">
    <source>
        <dbReference type="SAM" id="MobiDB-lite"/>
    </source>
</evidence>
<feature type="domain" description="Cyclin-dependent kinase inhibitor" evidence="7">
    <location>
        <begin position="56"/>
        <end position="86"/>
    </location>
</feature>
<reference evidence="8 9" key="1">
    <citation type="submission" date="2024-05" db="EMBL/GenBank/DDBJ databases">
        <authorList>
            <person name="Wallberg A."/>
        </authorList>
    </citation>
    <scope>NUCLEOTIDE SEQUENCE [LARGE SCALE GENOMIC DNA]</scope>
</reference>
<proteinExistence type="inferred from homology"/>
<sequence length="208" mass="22487">MVVHSISATATPPRPSTTLAFRMKRNGGGLSSARRALSALGNNNALDNLRMAESLLTITQDKFMKKWNFDPVNVVPMAPGRFQWASISATASQNLPSIAANRDISTCFTLPSQDISSRVPEPHSTTSPVAESHSTSSPVTTVTDTDSGVESDDSVIEERDTVTEEETSVTTKQTSITDYLNPRKRSLSHLEDSSLQLPASKKQLLLAN</sequence>
<evidence type="ECO:0000259" key="7">
    <source>
        <dbReference type="Pfam" id="PF02234"/>
    </source>
</evidence>
<dbReference type="GO" id="GO:0005634">
    <property type="term" value="C:nucleus"/>
    <property type="evidence" value="ECO:0007669"/>
    <property type="project" value="UniProtKB-SubCell"/>
</dbReference>
<gene>
    <name evidence="8" type="ORF">MNOR_LOCUS25985</name>
</gene>
<keyword evidence="4" id="KW-0539">Nucleus</keyword>
<protein>
    <recommendedName>
        <fullName evidence="7">Cyclin-dependent kinase inhibitor domain-containing protein</fullName>
    </recommendedName>
</protein>
<comment type="subcellular location">
    <subcellularLocation>
        <location evidence="1">Nucleus</location>
    </subcellularLocation>
</comment>
<comment type="similarity">
    <text evidence="2">Belongs to the CDI family.</text>
</comment>
<dbReference type="Gene3D" id="4.10.365.10">
    <property type="entry name" value="p27"/>
    <property type="match status" value="1"/>
</dbReference>
<evidence type="ECO:0000256" key="1">
    <source>
        <dbReference type="ARBA" id="ARBA00004123"/>
    </source>
</evidence>
<dbReference type="Pfam" id="PF02234">
    <property type="entry name" value="CDI"/>
    <property type="match status" value="1"/>
</dbReference>
<keyword evidence="9" id="KW-1185">Reference proteome</keyword>
<dbReference type="PANTHER" id="PTHR10265">
    <property type="entry name" value="CYCLIN-DEPENDENT KINASE INHIBITOR 1"/>
    <property type="match status" value="1"/>
</dbReference>
<feature type="compositionally biased region" description="Low complexity" evidence="6">
    <location>
        <begin position="132"/>
        <end position="146"/>
    </location>
</feature>
<dbReference type="InterPro" id="IPR003175">
    <property type="entry name" value="CDI_dom"/>
</dbReference>
<evidence type="ECO:0000256" key="2">
    <source>
        <dbReference type="ARBA" id="ARBA00006726"/>
    </source>
</evidence>
<dbReference type="GO" id="GO:0004861">
    <property type="term" value="F:cyclin-dependent protein serine/threonine kinase inhibitor activity"/>
    <property type="evidence" value="ECO:0007669"/>
    <property type="project" value="InterPro"/>
</dbReference>
<evidence type="ECO:0000256" key="4">
    <source>
        <dbReference type="ARBA" id="ARBA00023242"/>
    </source>
</evidence>
<evidence type="ECO:0000313" key="8">
    <source>
        <dbReference type="EMBL" id="CAL4128167.1"/>
    </source>
</evidence>
<dbReference type="AlphaFoldDB" id="A0AAV2RJC7"/>
<keyword evidence="3" id="KW-0649">Protein kinase inhibitor</keyword>
<evidence type="ECO:0000313" key="9">
    <source>
        <dbReference type="Proteomes" id="UP001497623"/>
    </source>
</evidence>
<keyword evidence="5" id="KW-0131">Cell cycle</keyword>
<organism evidence="8 9">
    <name type="scientific">Meganyctiphanes norvegica</name>
    <name type="common">Northern krill</name>
    <name type="synonym">Thysanopoda norvegica</name>
    <dbReference type="NCBI Taxonomy" id="48144"/>
    <lineage>
        <taxon>Eukaryota</taxon>
        <taxon>Metazoa</taxon>
        <taxon>Ecdysozoa</taxon>
        <taxon>Arthropoda</taxon>
        <taxon>Crustacea</taxon>
        <taxon>Multicrustacea</taxon>
        <taxon>Malacostraca</taxon>
        <taxon>Eumalacostraca</taxon>
        <taxon>Eucarida</taxon>
        <taxon>Euphausiacea</taxon>
        <taxon>Euphausiidae</taxon>
        <taxon>Meganyctiphanes</taxon>
    </lineage>
</organism>
<evidence type="ECO:0000256" key="3">
    <source>
        <dbReference type="ARBA" id="ARBA00023013"/>
    </source>
</evidence>
<evidence type="ECO:0000256" key="5">
    <source>
        <dbReference type="ARBA" id="ARBA00023306"/>
    </source>
</evidence>
<comment type="caution">
    <text evidence="8">The sequence shown here is derived from an EMBL/GenBank/DDBJ whole genome shotgun (WGS) entry which is preliminary data.</text>
</comment>
<dbReference type="Proteomes" id="UP001497623">
    <property type="component" value="Unassembled WGS sequence"/>
</dbReference>
<name>A0AAV2RJC7_MEGNR</name>
<dbReference type="InterPro" id="IPR044898">
    <property type="entry name" value="CDI_dom_sf"/>
</dbReference>
<dbReference type="GO" id="GO:0051726">
    <property type="term" value="P:regulation of cell cycle"/>
    <property type="evidence" value="ECO:0007669"/>
    <property type="project" value="InterPro"/>
</dbReference>
<feature type="region of interest" description="Disordered" evidence="6">
    <location>
        <begin position="113"/>
        <end position="176"/>
    </location>
</feature>